<keyword evidence="2" id="KW-0507">mRNA processing</keyword>
<reference evidence="5 6" key="2">
    <citation type="submission" date="2018-11" db="EMBL/GenBank/DDBJ databases">
        <authorList>
            <consortium name="Pathogen Informatics"/>
        </authorList>
    </citation>
    <scope>NUCLEOTIDE SEQUENCE [LARGE SCALE GENOMIC DNA]</scope>
</reference>
<comment type="subcellular location">
    <subcellularLocation>
        <location evidence="1">Nucleus</location>
    </subcellularLocation>
</comment>
<reference evidence="7" key="1">
    <citation type="submission" date="2016-06" db="UniProtKB">
        <authorList>
            <consortium name="WormBaseParasite"/>
        </authorList>
    </citation>
    <scope>IDENTIFICATION</scope>
</reference>
<dbReference type="InterPro" id="IPR021718">
    <property type="entry name" value="CPSF73-100_C"/>
</dbReference>
<evidence type="ECO:0000313" key="6">
    <source>
        <dbReference type="Proteomes" id="UP000267606"/>
    </source>
</evidence>
<evidence type="ECO:0000256" key="3">
    <source>
        <dbReference type="ARBA" id="ARBA00023242"/>
    </source>
</evidence>
<evidence type="ECO:0000313" key="7">
    <source>
        <dbReference type="WBParaSite" id="OFLC_0000537701-mRNA-1"/>
    </source>
</evidence>
<protein>
    <submittedName>
        <fullName evidence="7">CPSF73-100_C domain-containing protein</fullName>
    </submittedName>
</protein>
<proteinExistence type="predicted"/>
<feature type="domain" description="Pre-mRNA 3'-end-processing endonuclease polyadenylation factor C-term" evidence="4">
    <location>
        <begin position="8"/>
        <end position="214"/>
    </location>
</feature>
<keyword evidence="3" id="KW-0539">Nucleus</keyword>
<dbReference type="Proteomes" id="UP000267606">
    <property type="component" value="Unassembled WGS sequence"/>
</dbReference>
<dbReference type="WBParaSite" id="OFLC_0000537701-mRNA-1">
    <property type="protein sequence ID" value="OFLC_0000537701-mRNA-1"/>
    <property type="gene ID" value="OFLC_0000537701"/>
</dbReference>
<name>A0A183HD16_9BILA</name>
<organism evidence="7">
    <name type="scientific">Onchocerca flexuosa</name>
    <dbReference type="NCBI Taxonomy" id="387005"/>
    <lineage>
        <taxon>Eukaryota</taxon>
        <taxon>Metazoa</taxon>
        <taxon>Ecdysozoa</taxon>
        <taxon>Nematoda</taxon>
        <taxon>Chromadorea</taxon>
        <taxon>Rhabditida</taxon>
        <taxon>Spirurina</taxon>
        <taxon>Spiruromorpha</taxon>
        <taxon>Filarioidea</taxon>
        <taxon>Onchocercidae</taxon>
        <taxon>Onchocerca</taxon>
    </lineage>
</organism>
<evidence type="ECO:0000256" key="1">
    <source>
        <dbReference type="ARBA" id="ARBA00004123"/>
    </source>
</evidence>
<evidence type="ECO:0000256" key="2">
    <source>
        <dbReference type="ARBA" id="ARBA00022664"/>
    </source>
</evidence>
<sequence>MAMSPPKDGQILSGVLIRRNFNYHLMHADDLSAYTDLSSSILTQRESVFYNGTITLLLHNLQQVAGDVSFDEIDSKDTSDPTHSIKLFDGRIHVLVYYSQHVAIIEWTSNPVSDMFADATLAAILHAQTNPVPDKNLGKWNVKPNEIECLMKTLSELCGDEAIIQNTGNTIDLKVDGKEAKIDLDTMHITCTDQLLHHLISSVCQKMMNSLLPVCTLTIAK</sequence>
<gene>
    <name evidence="5" type="ORF">OFLC_LOCUS5377</name>
</gene>
<dbReference type="STRING" id="387005.A0A183HD16"/>
<dbReference type="AlphaFoldDB" id="A0A183HD16"/>
<accession>A0A183HD16</accession>
<evidence type="ECO:0000313" key="5">
    <source>
        <dbReference type="EMBL" id="VDO42941.1"/>
    </source>
</evidence>
<dbReference type="EMBL" id="UZAJ01004584">
    <property type="protein sequence ID" value="VDO42941.1"/>
    <property type="molecule type" value="Genomic_DNA"/>
</dbReference>
<keyword evidence="6" id="KW-1185">Reference proteome</keyword>
<dbReference type="Pfam" id="PF11718">
    <property type="entry name" value="CPSF73-100_C"/>
    <property type="match status" value="1"/>
</dbReference>
<dbReference type="GO" id="GO:0005634">
    <property type="term" value="C:nucleus"/>
    <property type="evidence" value="ECO:0007669"/>
    <property type="project" value="UniProtKB-SubCell"/>
</dbReference>
<dbReference type="GO" id="GO:0006397">
    <property type="term" value="P:mRNA processing"/>
    <property type="evidence" value="ECO:0007669"/>
    <property type="project" value="UniProtKB-KW"/>
</dbReference>
<evidence type="ECO:0000259" key="4">
    <source>
        <dbReference type="SMART" id="SM01098"/>
    </source>
</evidence>
<dbReference type="SMART" id="SM01098">
    <property type="entry name" value="CPSF73-100_C"/>
    <property type="match status" value="1"/>
</dbReference>